<evidence type="ECO:0000313" key="4">
    <source>
        <dbReference type="EMBL" id="MBB4705847.1"/>
    </source>
</evidence>
<proteinExistence type="predicted"/>
<dbReference type="RefSeq" id="WP_184887830.1">
    <property type="nucleotide sequence ID" value="NZ_BOOV01000003.1"/>
</dbReference>
<evidence type="ECO:0000313" key="5">
    <source>
        <dbReference type="Proteomes" id="UP000542210"/>
    </source>
</evidence>
<name>A0A7W7GDP8_9ACTN</name>
<feature type="compositionally biased region" description="Polar residues" evidence="1">
    <location>
        <begin position="7"/>
        <end position="18"/>
    </location>
</feature>
<accession>A0A7W7GDP8</accession>
<feature type="region of interest" description="Disordered" evidence="1">
    <location>
        <begin position="446"/>
        <end position="469"/>
    </location>
</feature>
<dbReference type="EMBL" id="JACHND010000001">
    <property type="protein sequence ID" value="MBB4705847.1"/>
    <property type="molecule type" value="Genomic_DNA"/>
</dbReference>
<feature type="transmembrane region" description="Helical" evidence="2">
    <location>
        <begin position="145"/>
        <end position="167"/>
    </location>
</feature>
<feature type="transmembrane region" description="Helical" evidence="2">
    <location>
        <begin position="279"/>
        <end position="297"/>
    </location>
</feature>
<evidence type="ECO:0000256" key="1">
    <source>
        <dbReference type="SAM" id="MobiDB-lite"/>
    </source>
</evidence>
<protein>
    <recommendedName>
        <fullName evidence="3">DUF7847 domain-containing protein</fullName>
    </recommendedName>
</protein>
<feature type="compositionally biased region" description="Low complexity" evidence="1">
    <location>
        <begin position="49"/>
        <end position="81"/>
    </location>
</feature>
<organism evidence="4 5">
    <name type="scientific">Sphaerisporangium siamense</name>
    <dbReference type="NCBI Taxonomy" id="795645"/>
    <lineage>
        <taxon>Bacteria</taxon>
        <taxon>Bacillati</taxon>
        <taxon>Actinomycetota</taxon>
        <taxon>Actinomycetes</taxon>
        <taxon>Streptosporangiales</taxon>
        <taxon>Streptosporangiaceae</taxon>
        <taxon>Sphaerisporangium</taxon>
    </lineage>
</organism>
<reference evidence="4 5" key="1">
    <citation type="submission" date="2020-08" db="EMBL/GenBank/DDBJ databases">
        <title>Sequencing the genomes of 1000 actinobacteria strains.</title>
        <authorList>
            <person name="Klenk H.-P."/>
        </authorList>
    </citation>
    <scope>NUCLEOTIDE SEQUENCE [LARGE SCALE GENOMIC DNA]</scope>
    <source>
        <strain evidence="4 5">DSM 45784</strain>
    </source>
</reference>
<keyword evidence="2" id="KW-1133">Transmembrane helix</keyword>
<evidence type="ECO:0000259" key="3">
    <source>
        <dbReference type="Pfam" id="PF25231"/>
    </source>
</evidence>
<feature type="region of interest" description="Disordered" evidence="1">
    <location>
        <begin position="1"/>
        <end position="118"/>
    </location>
</feature>
<feature type="transmembrane region" description="Helical" evidence="2">
    <location>
        <begin position="202"/>
        <end position="221"/>
    </location>
</feature>
<feature type="transmembrane region" description="Helical" evidence="2">
    <location>
        <begin position="330"/>
        <end position="351"/>
    </location>
</feature>
<dbReference type="Pfam" id="PF25231">
    <property type="entry name" value="DUF7847"/>
    <property type="match status" value="1"/>
</dbReference>
<feature type="transmembrane region" description="Helical" evidence="2">
    <location>
        <begin position="242"/>
        <end position="273"/>
    </location>
</feature>
<comment type="caution">
    <text evidence="4">The sequence shown here is derived from an EMBL/GenBank/DDBJ whole genome shotgun (WGS) entry which is preliminary data.</text>
</comment>
<gene>
    <name evidence="4" type="ORF">BJ982_007391</name>
</gene>
<sequence length="469" mass="48663">MSDGHGSASSTPGGWAQNQPPPYRGQAGAPWTSPGDTPPADQAWQVPSGQGAPPQDGQAYAPPPGQQDQGQYGQGQYQHGQQHGGQAYGQQYGQQQSGYSAYGQGGQMPPPAAPRPGIIPLRPLGLGDILDGTIKLIRSNPKATLGLSAIAAAIGTLPLAIGQAIYFNALGGVLADPSSLGYGSDAPVGGVIAQAGGGVLSYIMQFFLVTMLTGVLTRILGRAVFGGRITIGEAWRLTRPRLPALLGLALLTALIVMAPLAIVVVLLVALATAGASLEAVVFAGLILGLGYLVYAVIMTTRLALAPAAVVLEGRGVTEAIRRSWGLVRGAFWRTLGILVLTMILTMLIGGILSVPVNVLTMLVAFTGRDTLIATVLTTILLIIGGILTSMITYPLQAGVNGLLYTDRRMRAEAFDLVLRTAATEQYRQGWVSPAADDLWHPSHAAGHAGGYHPQDPRHHPYAPGGPGGL</sequence>
<keyword evidence="2" id="KW-0812">Transmembrane</keyword>
<dbReference type="AlphaFoldDB" id="A0A7W7GDP8"/>
<dbReference type="Proteomes" id="UP000542210">
    <property type="component" value="Unassembled WGS sequence"/>
</dbReference>
<keyword evidence="5" id="KW-1185">Reference proteome</keyword>
<feature type="compositionally biased region" description="Low complexity" evidence="1">
    <location>
        <begin position="88"/>
        <end position="102"/>
    </location>
</feature>
<keyword evidence="2" id="KW-0472">Membrane</keyword>
<feature type="transmembrane region" description="Helical" evidence="2">
    <location>
        <begin position="371"/>
        <end position="393"/>
    </location>
</feature>
<dbReference type="InterPro" id="IPR057169">
    <property type="entry name" value="DUF7847"/>
</dbReference>
<feature type="domain" description="DUF7847" evidence="3">
    <location>
        <begin position="128"/>
        <end position="388"/>
    </location>
</feature>
<evidence type="ECO:0000256" key="2">
    <source>
        <dbReference type="SAM" id="Phobius"/>
    </source>
</evidence>